<evidence type="ECO:0000256" key="2">
    <source>
        <dbReference type="SAM" id="SignalP"/>
    </source>
</evidence>
<name>R0K8L2_ANAPL</name>
<evidence type="ECO:0000313" key="3">
    <source>
        <dbReference type="EMBL" id="EOB06586.1"/>
    </source>
</evidence>
<feature type="chain" id="PRO_5004344283" evidence="2">
    <location>
        <begin position="17"/>
        <end position="218"/>
    </location>
</feature>
<accession>R0K8L2</accession>
<organism evidence="3 4">
    <name type="scientific">Anas platyrhynchos</name>
    <name type="common">Mallard</name>
    <name type="synonym">Anas boschas</name>
    <dbReference type="NCBI Taxonomy" id="8839"/>
    <lineage>
        <taxon>Eukaryota</taxon>
        <taxon>Metazoa</taxon>
        <taxon>Chordata</taxon>
        <taxon>Craniata</taxon>
        <taxon>Vertebrata</taxon>
        <taxon>Euteleostomi</taxon>
        <taxon>Archelosauria</taxon>
        <taxon>Archosauria</taxon>
        <taxon>Dinosauria</taxon>
        <taxon>Saurischia</taxon>
        <taxon>Theropoda</taxon>
        <taxon>Coelurosauria</taxon>
        <taxon>Aves</taxon>
        <taxon>Neognathae</taxon>
        <taxon>Galloanserae</taxon>
        <taxon>Anseriformes</taxon>
        <taxon>Anatidae</taxon>
        <taxon>Anatinae</taxon>
        <taxon>Anas</taxon>
    </lineage>
</organism>
<keyword evidence="4" id="KW-1185">Reference proteome</keyword>
<keyword evidence="2" id="KW-0732">Signal</keyword>
<sequence length="218" mass="22895">MLCSPVLIIMWRTVHSGCQELALNSLVSARDTGRPRCCQTLVSIPWHRPWAWYQRLAARATNPAVPRVVLQPPGSSKATAHRNKWGPCSGIAVSAQPPAHAACPKREPPAPLRGAPGAAQVRPSGNTRRELTASYGGGWCVRDASCQSPGSSLRVSAALVRATTAVAAEPVVTKRGFVVGGGRAGAAAEPALPLFLCGLAPRPLHQQQHGCTPAFQLG</sequence>
<feature type="signal peptide" evidence="2">
    <location>
        <begin position="1"/>
        <end position="16"/>
    </location>
</feature>
<dbReference type="Proteomes" id="UP000296049">
    <property type="component" value="Unassembled WGS sequence"/>
</dbReference>
<dbReference type="AlphaFoldDB" id="R0K8L2"/>
<proteinExistence type="predicted"/>
<protein>
    <submittedName>
        <fullName evidence="3">Uncharacterized protein</fullName>
    </submittedName>
</protein>
<gene>
    <name evidence="3" type="ORF">Anapl_08592</name>
</gene>
<reference evidence="4" key="1">
    <citation type="journal article" date="2013" name="Nat. Genet.">
        <title>The duck genome and transcriptome provide insight into an avian influenza virus reservoir species.</title>
        <authorList>
            <person name="Huang Y."/>
            <person name="Li Y."/>
            <person name="Burt D.W."/>
            <person name="Chen H."/>
            <person name="Zhang Y."/>
            <person name="Qian W."/>
            <person name="Kim H."/>
            <person name="Gan S."/>
            <person name="Zhao Y."/>
            <person name="Li J."/>
            <person name="Yi K."/>
            <person name="Feng H."/>
            <person name="Zhu P."/>
            <person name="Li B."/>
            <person name="Liu Q."/>
            <person name="Fairley S."/>
            <person name="Magor K.E."/>
            <person name="Du Z."/>
            <person name="Hu X."/>
            <person name="Goodman L."/>
            <person name="Tafer H."/>
            <person name="Vignal A."/>
            <person name="Lee T."/>
            <person name="Kim K.W."/>
            <person name="Sheng Z."/>
            <person name="An Y."/>
            <person name="Searle S."/>
            <person name="Herrero J."/>
            <person name="Groenen M.A."/>
            <person name="Crooijmans R.P."/>
            <person name="Faraut T."/>
            <person name="Cai Q."/>
            <person name="Webster R.G."/>
            <person name="Aldridge J.R."/>
            <person name="Warren W.C."/>
            <person name="Bartschat S."/>
            <person name="Kehr S."/>
            <person name="Marz M."/>
            <person name="Stadler P.F."/>
            <person name="Smith J."/>
            <person name="Kraus R.H."/>
            <person name="Zhao Y."/>
            <person name="Ren L."/>
            <person name="Fei J."/>
            <person name="Morisson M."/>
            <person name="Kaiser P."/>
            <person name="Griffin D.K."/>
            <person name="Rao M."/>
            <person name="Pitel F."/>
            <person name="Wang J."/>
            <person name="Li N."/>
        </authorList>
    </citation>
    <scope>NUCLEOTIDE SEQUENCE [LARGE SCALE GENOMIC DNA]</scope>
</reference>
<feature type="region of interest" description="Disordered" evidence="1">
    <location>
        <begin position="99"/>
        <end position="124"/>
    </location>
</feature>
<evidence type="ECO:0000256" key="1">
    <source>
        <dbReference type="SAM" id="MobiDB-lite"/>
    </source>
</evidence>
<evidence type="ECO:0000313" key="4">
    <source>
        <dbReference type="Proteomes" id="UP000296049"/>
    </source>
</evidence>
<dbReference type="EMBL" id="KB742595">
    <property type="protein sequence ID" value="EOB06586.1"/>
    <property type="molecule type" value="Genomic_DNA"/>
</dbReference>